<reference evidence="1 2" key="1">
    <citation type="submission" date="2007-04" db="EMBL/GenBank/DDBJ databases">
        <authorList>
            <person name="Fulton L."/>
            <person name="Clifton S."/>
            <person name="Fulton B."/>
            <person name="Xu J."/>
            <person name="Minx P."/>
            <person name="Pepin K.H."/>
            <person name="Johnson M."/>
            <person name="Thiruvilangam P."/>
            <person name="Bhonagiri V."/>
            <person name="Nash W.E."/>
            <person name="Mardis E.R."/>
            <person name="Wilson R.K."/>
        </authorList>
    </citation>
    <scope>NUCLEOTIDE SEQUENCE [LARGE SCALE GENOMIC DNA]</scope>
    <source>
        <strain evidence="1 2">L2-32</strain>
    </source>
</reference>
<accession>A7A5W0</accession>
<name>A7A5W0_BIFAD</name>
<dbReference type="Proteomes" id="UP000003773">
    <property type="component" value="Unassembled WGS sequence"/>
</dbReference>
<dbReference type="HOGENOM" id="CLU_3247839_0_0_11"/>
<evidence type="ECO:0000313" key="2">
    <source>
        <dbReference type="Proteomes" id="UP000003773"/>
    </source>
</evidence>
<dbReference type="AlphaFoldDB" id="A7A5W0"/>
<dbReference type="EMBL" id="AAXD02000028">
    <property type="protein sequence ID" value="EDN82948.1"/>
    <property type="molecule type" value="Genomic_DNA"/>
</dbReference>
<evidence type="ECO:0000313" key="1">
    <source>
        <dbReference type="EMBL" id="EDN82948.1"/>
    </source>
</evidence>
<proteinExistence type="predicted"/>
<gene>
    <name evidence="1" type="ORF">BIFADO_01237</name>
</gene>
<reference evidence="1 2" key="2">
    <citation type="submission" date="2007-05" db="EMBL/GenBank/DDBJ databases">
        <title>Draft genome sequence of Bifidobacterium adolescentis (L2-32).</title>
        <authorList>
            <person name="Sudarsanam P."/>
            <person name="Ley R."/>
            <person name="Guruge J."/>
            <person name="Turnbaugh P.J."/>
            <person name="Mahowald M."/>
            <person name="Liep D."/>
            <person name="Gordon J."/>
        </authorList>
    </citation>
    <scope>NUCLEOTIDE SEQUENCE [LARGE SCALE GENOMIC DNA]</scope>
    <source>
        <strain evidence="1 2">L2-32</strain>
    </source>
</reference>
<organism evidence="1 2">
    <name type="scientific">Bifidobacterium adolescentis L2-32</name>
    <dbReference type="NCBI Taxonomy" id="411481"/>
    <lineage>
        <taxon>Bacteria</taxon>
        <taxon>Bacillati</taxon>
        <taxon>Actinomycetota</taxon>
        <taxon>Actinomycetes</taxon>
        <taxon>Bifidobacteriales</taxon>
        <taxon>Bifidobacteriaceae</taxon>
        <taxon>Bifidobacterium</taxon>
    </lineage>
</organism>
<comment type="caution">
    <text evidence="1">The sequence shown here is derived from an EMBL/GenBank/DDBJ whole genome shotgun (WGS) entry which is preliminary data.</text>
</comment>
<protein>
    <submittedName>
        <fullName evidence="1">Uncharacterized protein</fullName>
    </submittedName>
</protein>
<sequence length="42" mass="4708">MGRKGSLGFLKKANLDVFGDCDDCHADHFEHTINPKLNQHVV</sequence>